<organism evidence="1 2">
    <name type="scientific">Prorocentrum cordatum</name>
    <dbReference type="NCBI Taxonomy" id="2364126"/>
    <lineage>
        <taxon>Eukaryota</taxon>
        <taxon>Sar</taxon>
        <taxon>Alveolata</taxon>
        <taxon>Dinophyceae</taxon>
        <taxon>Prorocentrales</taxon>
        <taxon>Prorocentraceae</taxon>
        <taxon>Prorocentrum</taxon>
    </lineage>
</organism>
<evidence type="ECO:0000313" key="2">
    <source>
        <dbReference type="Proteomes" id="UP001189429"/>
    </source>
</evidence>
<protein>
    <recommendedName>
        <fullName evidence="3">Mediator of RNA polymerase II transcription subunit 4</fullName>
    </recommendedName>
</protein>
<evidence type="ECO:0000313" key="1">
    <source>
        <dbReference type="EMBL" id="CAK0824247.1"/>
    </source>
</evidence>
<dbReference type="EMBL" id="CAUYUJ010008546">
    <property type="protein sequence ID" value="CAK0824247.1"/>
    <property type="molecule type" value="Genomic_DNA"/>
</dbReference>
<name>A0ABN9S070_9DINO</name>
<reference evidence="1" key="1">
    <citation type="submission" date="2023-10" db="EMBL/GenBank/DDBJ databases">
        <authorList>
            <person name="Chen Y."/>
            <person name="Shah S."/>
            <person name="Dougan E. K."/>
            <person name="Thang M."/>
            <person name="Chan C."/>
        </authorList>
    </citation>
    <scope>NUCLEOTIDE SEQUENCE [LARGE SCALE GENOMIC DNA]</scope>
</reference>
<accession>A0ABN9S070</accession>
<gene>
    <name evidence="1" type="ORF">PCOR1329_LOCUS24706</name>
</gene>
<keyword evidence="2" id="KW-1185">Reference proteome</keyword>
<evidence type="ECO:0008006" key="3">
    <source>
        <dbReference type="Google" id="ProtNLM"/>
    </source>
</evidence>
<proteinExistence type="predicted"/>
<comment type="caution">
    <text evidence="1">The sequence shown here is derived from an EMBL/GenBank/DDBJ whole genome shotgun (WGS) entry which is preliminary data.</text>
</comment>
<dbReference type="Proteomes" id="UP001189429">
    <property type="component" value="Unassembled WGS sequence"/>
</dbReference>
<sequence>MYRGDTEDQVIGHVSYVIELHETNLQRSRKVTMEMLKVLESQIDGLKASKLQLTTCLIRSAMAKAKTTQEIYMVAENIRTIEDQIQGITAGLGKLIEAHGTLKYQTELPLIWPSVKEHIKPQADETDNIEEIEFNLRVARREEIAKDQHKEIFDALEGGKSAWDKNKPETRHVYGWTDYEVWPGYDNVNTSQAQMPEMPEKLEDTFPPPVGYAKRKMEIDKRMEIIRGTMSAASSSGEPQ</sequence>